<dbReference type="Pfam" id="PF13181">
    <property type="entry name" value="TPR_8"/>
    <property type="match status" value="2"/>
</dbReference>
<dbReference type="InterPro" id="IPR019734">
    <property type="entry name" value="TPR_rpt"/>
</dbReference>
<protein>
    <submittedName>
        <fullName evidence="3">Tetratricopeptide repeat protein</fullName>
    </submittedName>
</protein>
<sequence length="425" mass="49012">MNKSNKLYLKALNKYQSGYIDEAIDICEESISTNMKNRASLNLKGLLYYLKGDIDSANAIWKLNYEVNDDGVSKKYLQSLKEDEKKLTLYANAIGLIKELNIKEALEILMECKESDYNCINVDNAIATCYIKLGKYEKATEYVNKVLKIDKKNDVALRNKKELIKYGIKRKKFENNPKIYRKIITVLVLLLLCFAIGKFGIPAIKKVALPSKNQVDKTEAVQEKKNVAVKKTEPAAKKADEDKKKAEVEKKKAEVFPYEEIKNSLQKSDYNKLHEYVSKWKNANLGINNRTILTQSEEVLKKDGVKYFYTKGKEYLMTSKGYSNAIDNLLKAYLYGKDNYLYEHIIYVLGSCYEGTGDNESAIKYYSEYDNRFSKGSYEAEVLYRLALIYKEVNLEKAKEYASKLINNYPNSQYSNSIIRNIIKK</sequence>
<evidence type="ECO:0000256" key="2">
    <source>
        <dbReference type="SAM" id="Phobius"/>
    </source>
</evidence>
<organism evidence="3 4">
    <name type="scientific">Clostridium ganghwense</name>
    <dbReference type="NCBI Taxonomy" id="312089"/>
    <lineage>
        <taxon>Bacteria</taxon>
        <taxon>Bacillati</taxon>
        <taxon>Bacillota</taxon>
        <taxon>Clostridia</taxon>
        <taxon>Eubacteriales</taxon>
        <taxon>Clostridiaceae</taxon>
        <taxon>Clostridium</taxon>
    </lineage>
</organism>
<comment type="caution">
    <text evidence="3">The sequence shown here is derived from an EMBL/GenBank/DDBJ whole genome shotgun (WGS) entry which is preliminary data.</text>
</comment>
<keyword evidence="2" id="KW-0812">Transmembrane</keyword>
<accession>A0ABT4CR36</accession>
<evidence type="ECO:0000256" key="1">
    <source>
        <dbReference type="PROSITE-ProRule" id="PRU00339"/>
    </source>
</evidence>
<proteinExistence type="predicted"/>
<evidence type="ECO:0000313" key="3">
    <source>
        <dbReference type="EMBL" id="MCY6371511.1"/>
    </source>
</evidence>
<evidence type="ECO:0000313" key="4">
    <source>
        <dbReference type="Proteomes" id="UP001079657"/>
    </source>
</evidence>
<reference evidence="3" key="1">
    <citation type="submission" date="2022-12" db="EMBL/GenBank/DDBJ databases">
        <authorList>
            <person name="Wang J."/>
        </authorList>
    </citation>
    <scope>NUCLEOTIDE SEQUENCE</scope>
    <source>
        <strain evidence="3">HY-42-06</strain>
    </source>
</reference>
<dbReference type="SMART" id="SM00028">
    <property type="entry name" value="TPR"/>
    <property type="match status" value="3"/>
</dbReference>
<gene>
    <name evidence="3" type="ORF">OXH55_12755</name>
</gene>
<dbReference type="Gene3D" id="1.25.40.10">
    <property type="entry name" value="Tetratricopeptide repeat domain"/>
    <property type="match status" value="3"/>
</dbReference>
<dbReference type="InterPro" id="IPR011990">
    <property type="entry name" value="TPR-like_helical_dom_sf"/>
</dbReference>
<dbReference type="RefSeq" id="WP_268050371.1">
    <property type="nucleotide sequence ID" value="NZ_JAPQES010000004.1"/>
</dbReference>
<dbReference type="EMBL" id="JAPQES010000004">
    <property type="protein sequence ID" value="MCY6371511.1"/>
    <property type="molecule type" value="Genomic_DNA"/>
</dbReference>
<dbReference type="PROSITE" id="PS50005">
    <property type="entry name" value="TPR"/>
    <property type="match status" value="1"/>
</dbReference>
<keyword evidence="1" id="KW-0802">TPR repeat</keyword>
<keyword evidence="2" id="KW-0472">Membrane</keyword>
<feature type="repeat" description="TPR" evidence="1">
    <location>
        <begin position="120"/>
        <end position="153"/>
    </location>
</feature>
<keyword evidence="4" id="KW-1185">Reference proteome</keyword>
<dbReference type="Pfam" id="PF13174">
    <property type="entry name" value="TPR_6"/>
    <property type="match status" value="1"/>
</dbReference>
<name>A0ABT4CR36_9CLOT</name>
<dbReference type="Proteomes" id="UP001079657">
    <property type="component" value="Unassembled WGS sequence"/>
</dbReference>
<dbReference type="SUPFAM" id="SSF48452">
    <property type="entry name" value="TPR-like"/>
    <property type="match status" value="3"/>
</dbReference>
<feature type="transmembrane region" description="Helical" evidence="2">
    <location>
        <begin position="179"/>
        <end position="201"/>
    </location>
</feature>
<keyword evidence="2" id="KW-1133">Transmembrane helix</keyword>